<dbReference type="PANTHER" id="PTHR42718:SF9">
    <property type="entry name" value="MAJOR FACILITATOR SUPERFAMILY MULTIDRUG TRANSPORTER MFSC"/>
    <property type="match status" value="1"/>
</dbReference>
<evidence type="ECO:0000256" key="1">
    <source>
        <dbReference type="ARBA" id="ARBA00004651"/>
    </source>
</evidence>
<feature type="transmembrane region" description="Helical" evidence="8">
    <location>
        <begin position="287"/>
        <end position="308"/>
    </location>
</feature>
<protein>
    <submittedName>
        <fullName evidence="10">Bcr/CflA family drug resistance efflux transporter</fullName>
    </submittedName>
</protein>
<dbReference type="Gene3D" id="1.20.1720.10">
    <property type="entry name" value="Multidrug resistance protein D"/>
    <property type="match status" value="1"/>
</dbReference>
<dbReference type="GO" id="GO:0042910">
    <property type="term" value="F:xenobiotic transmembrane transporter activity"/>
    <property type="evidence" value="ECO:0007669"/>
    <property type="project" value="InterPro"/>
</dbReference>
<dbReference type="CDD" id="cd17320">
    <property type="entry name" value="MFS_MdfA_MDR_like"/>
    <property type="match status" value="1"/>
</dbReference>
<feature type="transmembrane region" description="Helical" evidence="8">
    <location>
        <begin position="314"/>
        <end position="332"/>
    </location>
</feature>
<evidence type="ECO:0000313" key="10">
    <source>
        <dbReference type="EMBL" id="CAB0622833.1"/>
    </source>
</evidence>
<feature type="transmembrane region" description="Helical" evidence="8">
    <location>
        <begin position="344"/>
        <end position="363"/>
    </location>
</feature>
<keyword evidence="4" id="KW-1003">Cell membrane</keyword>
<keyword evidence="6 8" id="KW-1133">Transmembrane helix</keyword>
<evidence type="ECO:0000256" key="6">
    <source>
        <dbReference type="ARBA" id="ARBA00022989"/>
    </source>
</evidence>
<evidence type="ECO:0000259" key="9">
    <source>
        <dbReference type="PROSITE" id="PS50850"/>
    </source>
</evidence>
<dbReference type="GO" id="GO:0005886">
    <property type="term" value="C:plasma membrane"/>
    <property type="evidence" value="ECO:0007669"/>
    <property type="project" value="UniProtKB-SubCell"/>
</dbReference>
<evidence type="ECO:0000256" key="5">
    <source>
        <dbReference type="ARBA" id="ARBA00022692"/>
    </source>
</evidence>
<comment type="caution">
    <text evidence="10">The sequence shown here is derived from an EMBL/GenBank/DDBJ whole genome shotgun (WGS) entry which is preliminary data.</text>
</comment>
<feature type="transmembrane region" description="Helical" evidence="8">
    <location>
        <begin position="375"/>
        <end position="397"/>
    </location>
</feature>
<gene>
    <name evidence="10" type="ORF">CIP107547_02373</name>
</gene>
<dbReference type="InterPro" id="IPR011701">
    <property type="entry name" value="MFS"/>
</dbReference>
<organism evidence="10 11">
    <name type="scientific">Corynebacterium diphtheriae</name>
    <dbReference type="NCBI Taxonomy" id="1717"/>
    <lineage>
        <taxon>Bacteria</taxon>
        <taxon>Bacillati</taxon>
        <taxon>Actinomycetota</taxon>
        <taxon>Actinomycetes</taxon>
        <taxon>Mycobacteriales</taxon>
        <taxon>Corynebacteriaceae</taxon>
        <taxon>Corynebacterium</taxon>
    </lineage>
</organism>
<feature type="transmembrane region" description="Helical" evidence="8">
    <location>
        <begin position="257"/>
        <end position="275"/>
    </location>
</feature>
<feature type="transmembrane region" description="Helical" evidence="8">
    <location>
        <begin position="107"/>
        <end position="129"/>
    </location>
</feature>
<feature type="transmembrane region" description="Helical" evidence="8">
    <location>
        <begin position="220"/>
        <end position="245"/>
    </location>
</feature>
<feature type="transmembrane region" description="Helical" evidence="8">
    <location>
        <begin position="141"/>
        <end position="165"/>
    </location>
</feature>
<accession>A0A811G6V6</accession>
<feature type="transmembrane region" description="Helical" evidence="8">
    <location>
        <begin position="171"/>
        <end position="191"/>
    </location>
</feature>
<dbReference type="InterPro" id="IPR004812">
    <property type="entry name" value="Efflux_drug-R_Bcr/CmlA"/>
</dbReference>
<name>A0A811G6V6_CORDP</name>
<dbReference type="InterPro" id="IPR020846">
    <property type="entry name" value="MFS_dom"/>
</dbReference>
<evidence type="ECO:0000256" key="4">
    <source>
        <dbReference type="ARBA" id="ARBA00022475"/>
    </source>
</evidence>
<dbReference type="Proteomes" id="UP000480222">
    <property type="component" value="Unassembled WGS sequence"/>
</dbReference>
<reference evidence="10 11" key="1">
    <citation type="submission" date="2020-02" db="EMBL/GenBank/DDBJ databases">
        <authorList>
            <person name="Brisse S."/>
        </authorList>
    </citation>
    <scope>NUCLEOTIDE SEQUENCE [LARGE SCALE GENOMIC DNA]</scope>
    <source>
        <strain evidence="10">CIP107547</strain>
    </source>
</reference>
<dbReference type="PROSITE" id="PS50850">
    <property type="entry name" value="MFS"/>
    <property type="match status" value="1"/>
</dbReference>
<keyword evidence="7 8" id="KW-0472">Membrane</keyword>
<feature type="domain" description="Major facilitator superfamily (MFS) profile" evidence="9">
    <location>
        <begin position="17"/>
        <end position="401"/>
    </location>
</feature>
<feature type="transmembrane region" description="Helical" evidence="8">
    <location>
        <begin position="82"/>
        <end position="101"/>
    </location>
</feature>
<evidence type="ECO:0000256" key="3">
    <source>
        <dbReference type="ARBA" id="ARBA00022448"/>
    </source>
</evidence>
<proteinExistence type="inferred from homology"/>
<keyword evidence="5 8" id="KW-0812">Transmembrane</keyword>
<dbReference type="InterPro" id="IPR036259">
    <property type="entry name" value="MFS_trans_sf"/>
</dbReference>
<dbReference type="Pfam" id="PF07690">
    <property type="entry name" value="MFS_1"/>
    <property type="match status" value="1"/>
</dbReference>
<dbReference type="EMBL" id="CADDAV010000033">
    <property type="protein sequence ID" value="CAB0622833.1"/>
    <property type="molecule type" value="Genomic_DNA"/>
</dbReference>
<evidence type="ECO:0000256" key="2">
    <source>
        <dbReference type="ARBA" id="ARBA00006236"/>
    </source>
</evidence>
<dbReference type="InterPro" id="IPR001958">
    <property type="entry name" value="Tet-R_TetA/multi-R_MdtG-like"/>
</dbReference>
<sequence>MSPSPASPTRQLIPPALLGTLALVNATEPLSINMYLSGLPVLRHEFGISQFDAQLTITFFLIGMTVGQLFSGPITDARGRRGLFFIGTIVLTIATLLSALAPHAWVLYLSRAAMGWAAGTAVVSARAIAADKASGPELAKVFSILMVLGSIAPVVGPILGGLIVHSAGWRAVFWFLTVVYAFTAVIAARTIPETLPVERRAHGGIRAMLAAIRTLLSNRVYVGSTVAFVFAFATMFTFVSASPFILQEHFGFSPLHYALIFAMNTSGLATMAIINARVVHRFGAPRLAATGVTIMALAVAWLAIAATFSLGTVAFLAGIFTMTASMGMIFANTSALAMSHAGPVGGAASAFLGSGQFFIAGLYAPMFGVVQSWGIAPPLAAATMMSVTAVITVVGLAQALRSS</sequence>
<dbReference type="GO" id="GO:1990961">
    <property type="term" value="P:xenobiotic detoxification by transmembrane export across the plasma membrane"/>
    <property type="evidence" value="ECO:0007669"/>
    <property type="project" value="InterPro"/>
</dbReference>
<dbReference type="PRINTS" id="PR01035">
    <property type="entry name" value="TCRTETA"/>
</dbReference>
<dbReference type="RefSeq" id="WP_072565040.1">
    <property type="nucleotide sequence ID" value="NZ_CP018331.1"/>
</dbReference>
<keyword evidence="3" id="KW-0813">Transport</keyword>
<dbReference type="AlphaFoldDB" id="A0A811G6V6"/>
<evidence type="ECO:0000256" key="7">
    <source>
        <dbReference type="ARBA" id="ARBA00023136"/>
    </source>
</evidence>
<evidence type="ECO:0000256" key="8">
    <source>
        <dbReference type="SAM" id="Phobius"/>
    </source>
</evidence>
<dbReference type="PANTHER" id="PTHR42718">
    <property type="entry name" value="MAJOR FACILITATOR SUPERFAMILY MULTIDRUG TRANSPORTER MFSC"/>
    <property type="match status" value="1"/>
</dbReference>
<evidence type="ECO:0000313" key="11">
    <source>
        <dbReference type="Proteomes" id="UP000480222"/>
    </source>
</evidence>
<comment type="subcellular location">
    <subcellularLocation>
        <location evidence="1">Cell membrane</location>
        <topology evidence="1">Multi-pass membrane protein</topology>
    </subcellularLocation>
</comment>
<dbReference type="SUPFAM" id="SSF103473">
    <property type="entry name" value="MFS general substrate transporter"/>
    <property type="match status" value="1"/>
</dbReference>
<feature type="transmembrane region" description="Helical" evidence="8">
    <location>
        <begin position="50"/>
        <end position="70"/>
    </location>
</feature>
<dbReference type="NCBIfam" id="TIGR00710">
    <property type="entry name" value="efflux_Bcr_CflA"/>
    <property type="match status" value="1"/>
</dbReference>
<comment type="similarity">
    <text evidence="2">Belongs to the major facilitator superfamily. Bcr/CmlA family.</text>
</comment>